<evidence type="ECO:0000313" key="10">
    <source>
        <dbReference type="Proteomes" id="UP001500603"/>
    </source>
</evidence>
<proteinExistence type="inferred from homology"/>
<evidence type="ECO:0000313" key="9">
    <source>
        <dbReference type="EMBL" id="GAA5050858.1"/>
    </source>
</evidence>
<evidence type="ECO:0000256" key="2">
    <source>
        <dbReference type="ARBA" id="ARBA00022617"/>
    </source>
</evidence>
<dbReference type="Pfam" id="PF00067">
    <property type="entry name" value="p450"/>
    <property type="match status" value="1"/>
</dbReference>
<sequence>MTNTLTPTSQQAPPTYPMARTPTCPFNPPPELGRLRETEPISRVRIWNGDQGWLITRYEDVRSVLIDPRFSADPDKPGYLPVTAAGQARRRRSKSFISMDNPEHDVMRRMLTRDFMVKRVEAMRPRIQQIVDGLIDDLLAAGPPANLVSDFALPVPSLVICELLGVPYTDHEFFQRCSSTLIAMNTKPEIAIAASEELRDYLGALVQRKQGEPEDSTVLSRLAHNQVAKGELTVDEAVDTGLLLLIAGHETTANMIALGTLALLEHPEQLAQLRDSPDPALVRSTVEEMLRYLTIVHSGRRRVAIEDVEVGGQLIRAGEGIIVAGEAANRDANAFPDAPDELDIHRDARHHVAFGYGIHQCLGQPLARVELQVVYSTLYRRIPTLRLEGDLADVRFKNDMVVYGVHALPVTW</sequence>
<comment type="similarity">
    <text evidence="1 7">Belongs to the cytochrome P450 family.</text>
</comment>
<feature type="region of interest" description="Disordered" evidence="8">
    <location>
        <begin position="1"/>
        <end position="24"/>
    </location>
</feature>
<dbReference type="CDD" id="cd11030">
    <property type="entry name" value="CYP105-like"/>
    <property type="match status" value="1"/>
</dbReference>
<dbReference type="Gene3D" id="1.10.630.10">
    <property type="entry name" value="Cytochrome P450"/>
    <property type="match status" value="1"/>
</dbReference>
<name>A0ABP9K7Z9_9NOCA</name>
<evidence type="ECO:0000256" key="3">
    <source>
        <dbReference type="ARBA" id="ARBA00022723"/>
    </source>
</evidence>
<dbReference type="SUPFAM" id="SSF48264">
    <property type="entry name" value="Cytochrome P450"/>
    <property type="match status" value="1"/>
</dbReference>
<dbReference type="PRINTS" id="PR00359">
    <property type="entry name" value="BP450"/>
</dbReference>
<dbReference type="InterPro" id="IPR036396">
    <property type="entry name" value="Cyt_P450_sf"/>
</dbReference>
<dbReference type="PANTHER" id="PTHR46696:SF1">
    <property type="entry name" value="CYTOCHROME P450 YJIB-RELATED"/>
    <property type="match status" value="1"/>
</dbReference>
<dbReference type="InterPro" id="IPR001128">
    <property type="entry name" value="Cyt_P450"/>
</dbReference>
<evidence type="ECO:0000256" key="7">
    <source>
        <dbReference type="RuleBase" id="RU000461"/>
    </source>
</evidence>
<evidence type="ECO:0000256" key="6">
    <source>
        <dbReference type="ARBA" id="ARBA00023033"/>
    </source>
</evidence>
<dbReference type="InterPro" id="IPR002397">
    <property type="entry name" value="Cyt_P450_B"/>
</dbReference>
<dbReference type="PROSITE" id="PS00086">
    <property type="entry name" value="CYTOCHROME_P450"/>
    <property type="match status" value="1"/>
</dbReference>
<dbReference type="Proteomes" id="UP001500603">
    <property type="component" value="Unassembled WGS sequence"/>
</dbReference>
<accession>A0ABP9K7Z9</accession>
<dbReference type="EMBL" id="BAABJM010000002">
    <property type="protein sequence ID" value="GAA5050858.1"/>
    <property type="molecule type" value="Genomic_DNA"/>
</dbReference>
<dbReference type="InterPro" id="IPR017972">
    <property type="entry name" value="Cyt_P450_CS"/>
</dbReference>
<dbReference type="PRINTS" id="PR00385">
    <property type="entry name" value="P450"/>
</dbReference>
<evidence type="ECO:0000256" key="8">
    <source>
        <dbReference type="SAM" id="MobiDB-lite"/>
    </source>
</evidence>
<evidence type="ECO:0000256" key="5">
    <source>
        <dbReference type="ARBA" id="ARBA00023004"/>
    </source>
</evidence>
<gene>
    <name evidence="9" type="ORF">GCM10023318_21560</name>
</gene>
<dbReference type="PANTHER" id="PTHR46696">
    <property type="entry name" value="P450, PUTATIVE (EUROFUNG)-RELATED"/>
    <property type="match status" value="1"/>
</dbReference>
<evidence type="ECO:0000256" key="1">
    <source>
        <dbReference type="ARBA" id="ARBA00010617"/>
    </source>
</evidence>
<keyword evidence="3 7" id="KW-0479">Metal-binding</keyword>
<keyword evidence="4 7" id="KW-0560">Oxidoreductase</keyword>
<reference evidence="10" key="1">
    <citation type="journal article" date="2019" name="Int. J. Syst. Evol. Microbiol.">
        <title>The Global Catalogue of Microorganisms (GCM) 10K type strain sequencing project: providing services to taxonomists for standard genome sequencing and annotation.</title>
        <authorList>
            <consortium name="The Broad Institute Genomics Platform"/>
            <consortium name="The Broad Institute Genome Sequencing Center for Infectious Disease"/>
            <person name="Wu L."/>
            <person name="Ma J."/>
        </authorList>
    </citation>
    <scope>NUCLEOTIDE SEQUENCE [LARGE SCALE GENOMIC DNA]</scope>
    <source>
        <strain evidence="10">JCM 18298</strain>
    </source>
</reference>
<keyword evidence="2 7" id="KW-0349">Heme</keyword>
<keyword evidence="5 7" id="KW-0408">Iron</keyword>
<feature type="compositionally biased region" description="Polar residues" evidence="8">
    <location>
        <begin position="1"/>
        <end position="13"/>
    </location>
</feature>
<evidence type="ECO:0000256" key="4">
    <source>
        <dbReference type="ARBA" id="ARBA00023002"/>
    </source>
</evidence>
<keyword evidence="6 7" id="KW-0503">Monooxygenase</keyword>
<keyword evidence="10" id="KW-1185">Reference proteome</keyword>
<comment type="caution">
    <text evidence="9">The sequence shown here is derived from an EMBL/GenBank/DDBJ whole genome shotgun (WGS) entry which is preliminary data.</text>
</comment>
<protein>
    <submittedName>
        <fullName evidence="9">Cytochrome P450</fullName>
    </submittedName>
</protein>
<organism evidence="9 10">
    <name type="scientific">Nocardia callitridis</name>
    <dbReference type="NCBI Taxonomy" id="648753"/>
    <lineage>
        <taxon>Bacteria</taxon>
        <taxon>Bacillati</taxon>
        <taxon>Actinomycetota</taxon>
        <taxon>Actinomycetes</taxon>
        <taxon>Mycobacteriales</taxon>
        <taxon>Nocardiaceae</taxon>
        <taxon>Nocardia</taxon>
    </lineage>
</organism>